<evidence type="ECO:0000256" key="1">
    <source>
        <dbReference type="ARBA" id="ARBA00004903"/>
    </source>
</evidence>
<protein>
    <recommendedName>
        <fullName evidence="3">dihydrofolate reductase</fullName>
        <ecNumber evidence="3">1.5.1.3</ecNumber>
    </recommendedName>
</protein>
<dbReference type="PANTHER" id="PTHR48069:SF3">
    <property type="entry name" value="DIHYDROFOLATE REDUCTASE"/>
    <property type="match status" value="1"/>
</dbReference>
<evidence type="ECO:0000256" key="2">
    <source>
        <dbReference type="ARBA" id="ARBA00009539"/>
    </source>
</evidence>
<keyword evidence="8" id="KW-0812">Transmembrane</keyword>
<evidence type="ECO:0000256" key="7">
    <source>
        <dbReference type="SAM" id="MobiDB-lite"/>
    </source>
</evidence>
<evidence type="ECO:0000313" key="10">
    <source>
        <dbReference type="EMBL" id="HIU21107.1"/>
    </source>
</evidence>
<keyword evidence="8" id="KW-0472">Membrane</keyword>
<dbReference type="PRINTS" id="PR00070">
    <property type="entry name" value="DHFR"/>
</dbReference>
<dbReference type="InterPro" id="IPR024072">
    <property type="entry name" value="DHFR-like_dom_sf"/>
</dbReference>
<dbReference type="PROSITE" id="PS51330">
    <property type="entry name" value="DHFR_2"/>
    <property type="match status" value="1"/>
</dbReference>
<sequence>MKSIVAVDEKWGIGKNNSLLFDIKADMRHFVEHTRGKIVVMGSNTLLSLPGGMPLKNRVNIVLNPEGSDEDAAEKGYTLVRSLDELLHTVAGYAPDNVYVIGGAMMYRTLLPYCSEAIVTKVRADGEAQVFYENLDLLPEWELTEESAPVCDSGYTFTFCTYRNNAPRPLTDGGSAGGSPQPDGSSGDRSESSVPAAGTSGANAPNSAKEGYAEVAPGHFVKRGPVRKKQNAGKQGDTQRLTYMIPPSAFNDTPDYLKPGAPETVRNAVTAKTYLIIAVAVFVLSLAAMITIITVRYTPVELSLANYPRYMSYNFYLNTPATGTSFTVDLTVTNKSDRNLEISATWEMTTEYKNNGETRTTTVSRDFTLSPERSITMNNVASGTFSNMSVSLKLIEIRGYAR</sequence>
<dbReference type="EC" id="1.5.1.3" evidence="3"/>
<accession>A0A9D1HRT1</accession>
<reference evidence="10" key="2">
    <citation type="journal article" date="2021" name="PeerJ">
        <title>Extensive microbial diversity within the chicken gut microbiome revealed by metagenomics and culture.</title>
        <authorList>
            <person name="Gilroy R."/>
            <person name="Ravi A."/>
            <person name="Getino M."/>
            <person name="Pursley I."/>
            <person name="Horton D.L."/>
            <person name="Alikhan N.F."/>
            <person name="Baker D."/>
            <person name="Gharbi K."/>
            <person name="Hall N."/>
            <person name="Watson M."/>
            <person name="Adriaenssens E.M."/>
            <person name="Foster-Nyarko E."/>
            <person name="Jarju S."/>
            <person name="Secka A."/>
            <person name="Antonio M."/>
            <person name="Oren A."/>
            <person name="Chaudhuri R.R."/>
            <person name="La Ragione R."/>
            <person name="Hildebrand F."/>
            <person name="Pallen M.J."/>
        </authorList>
    </citation>
    <scope>NUCLEOTIDE SEQUENCE</scope>
    <source>
        <strain evidence="10">1063</strain>
    </source>
</reference>
<keyword evidence="6" id="KW-0560">Oxidoreductase</keyword>
<gene>
    <name evidence="10" type="ORF">IAD51_02555</name>
</gene>
<dbReference type="GO" id="GO:0046655">
    <property type="term" value="P:folic acid metabolic process"/>
    <property type="evidence" value="ECO:0007669"/>
    <property type="project" value="TreeGrafter"/>
</dbReference>
<feature type="domain" description="DHFR" evidence="9">
    <location>
        <begin position="1"/>
        <end position="164"/>
    </location>
</feature>
<dbReference type="AlphaFoldDB" id="A0A9D1HRT1"/>
<dbReference type="GO" id="GO:0046654">
    <property type="term" value="P:tetrahydrofolate biosynthetic process"/>
    <property type="evidence" value="ECO:0007669"/>
    <property type="project" value="InterPro"/>
</dbReference>
<feature type="region of interest" description="Disordered" evidence="7">
    <location>
        <begin position="170"/>
        <end position="209"/>
    </location>
</feature>
<dbReference type="PANTHER" id="PTHR48069">
    <property type="entry name" value="DIHYDROFOLATE REDUCTASE"/>
    <property type="match status" value="1"/>
</dbReference>
<dbReference type="CDD" id="cd00209">
    <property type="entry name" value="DHFR"/>
    <property type="match status" value="1"/>
</dbReference>
<evidence type="ECO:0000256" key="5">
    <source>
        <dbReference type="ARBA" id="ARBA00022857"/>
    </source>
</evidence>
<dbReference type="Pfam" id="PF00186">
    <property type="entry name" value="DHFR_1"/>
    <property type="match status" value="1"/>
</dbReference>
<name>A0A9D1HRT1_9FIRM</name>
<evidence type="ECO:0000256" key="6">
    <source>
        <dbReference type="ARBA" id="ARBA00023002"/>
    </source>
</evidence>
<dbReference type="GO" id="GO:0006730">
    <property type="term" value="P:one-carbon metabolic process"/>
    <property type="evidence" value="ECO:0007669"/>
    <property type="project" value="UniProtKB-KW"/>
</dbReference>
<dbReference type="GO" id="GO:0004146">
    <property type="term" value="F:dihydrofolate reductase activity"/>
    <property type="evidence" value="ECO:0007669"/>
    <property type="project" value="UniProtKB-EC"/>
</dbReference>
<dbReference type="Gene3D" id="3.40.430.10">
    <property type="entry name" value="Dihydrofolate Reductase, subunit A"/>
    <property type="match status" value="1"/>
</dbReference>
<feature type="transmembrane region" description="Helical" evidence="8">
    <location>
        <begin position="274"/>
        <end position="295"/>
    </location>
</feature>
<comment type="caution">
    <text evidence="10">The sequence shown here is derived from an EMBL/GenBank/DDBJ whole genome shotgun (WGS) entry which is preliminary data.</text>
</comment>
<reference evidence="10" key="1">
    <citation type="submission" date="2020-10" db="EMBL/GenBank/DDBJ databases">
        <authorList>
            <person name="Gilroy R."/>
        </authorList>
    </citation>
    <scope>NUCLEOTIDE SEQUENCE</scope>
    <source>
        <strain evidence="10">1063</strain>
    </source>
</reference>
<organism evidence="10 11">
    <name type="scientific">Candidatus Limadaptatus stercorigallinarum</name>
    <dbReference type="NCBI Taxonomy" id="2840845"/>
    <lineage>
        <taxon>Bacteria</taxon>
        <taxon>Bacillati</taxon>
        <taxon>Bacillota</taxon>
        <taxon>Clostridia</taxon>
        <taxon>Eubacteriales</taxon>
        <taxon>Candidatus Limadaptatus</taxon>
    </lineage>
</organism>
<dbReference type="InterPro" id="IPR001796">
    <property type="entry name" value="DHFR_dom"/>
</dbReference>
<dbReference type="SUPFAM" id="SSF53597">
    <property type="entry name" value="Dihydrofolate reductase-like"/>
    <property type="match status" value="1"/>
</dbReference>
<evidence type="ECO:0000256" key="3">
    <source>
        <dbReference type="ARBA" id="ARBA00012856"/>
    </source>
</evidence>
<evidence type="ECO:0000256" key="4">
    <source>
        <dbReference type="ARBA" id="ARBA00022563"/>
    </source>
</evidence>
<evidence type="ECO:0000256" key="8">
    <source>
        <dbReference type="SAM" id="Phobius"/>
    </source>
</evidence>
<comment type="pathway">
    <text evidence="1">Cofactor biosynthesis; tetrahydrofolate biosynthesis; 5,6,7,8-tetrahydrofolate from 7,8-dihydrofolate: step 1/1.</text>
</comment>
<keyword evidence="4" id="KW-0554">One-carbon metabolism</keyword>
<dbReference type="GO" id="GO:0046452">
    <property type="term" value="P:dihydrofolate metabolic process"/>
    <property type="evidence" value="ECO:0007669"/>
    <property type="project" value="TreeGrafter"/>
</dbReference>
<comment type="similarity">
    <text evidence="2">Belongs to the dihydrofolate reductase family.</text>
</comment>
<dbReference type="GO" id="GO:0050661">
    <property type="term" value="F:NADP binding"/>
    <property type="evidence" value="ECO:0007669"/>
    <property type="project" value="InterPro"/>
</dbReference>
<dbReference type="InterPro" id="IPR012259">
    <property type="entry name" value="DHFR"/>
</dbReference>
<evidence type="ECO:0000259" key="9">
    <source>
        <dbReference type="PROSITE" id="PS51330"/>
    </source>
</evidence>
<evidence type="ECO:0000313" key="11">
    <source>
        <dbReference type="Proteomes" id="UP000824088"/>
    </source>
</evidence>
<keyword evidence="8" id="KW-1133">Transmembrane helix</keyword>
<keyword evidence="5" id="KW-0521">NADP</keyword>
<proteinExistence type="inferred from homology"/>
<dbReference type="Proteomes" id="UP000824088">
    <property type="component" value="Unassembled WGS sequence"/>
</dbReference>
<dbReference type="EMBL" id="DVMN01000046">
    <property type="protein sequence ID" value="HIU21107.1"/>
    <property type="molecule type" value="Genomic_DNA"/>
</dbReference>